<comment type="similarity">
    <text evidence="10">Belongs to the MurCDEF family. MurF subfamily.</text>
</comment>
<dbReference type="EMBL" id="JADIVZ010000001">
    <property type="protein sequence ID" value="MBF4160417.1"/>
    <property type="molecule type" value="Genomic_DNA"/>
</dbReference>
<evidence type="ECO:0000256" key="10">
    <source>
        <dbReference type="HAMAP-Rule" id="MF_02019"/>
    </source>
</evidence>
<dbReference type="InterPro" id="IPR004101">
    <property type="entry name" value="Mur_ligase_C"/>
</dbReference>
<comment type="pathway">
    <text evidence="10 11">Cell wall biogenesis; peptidoglycan biosynthesis.</text>
</comment>
<dbReference type="SUPFAM" id="SSF63418">
    <property type="entry name" value="MurE/MurF N-terminal domain"/>
    <property type="match status" value="1"/>
</dbReference>
<evidence type="ECO:0000313" key="16">
    <source>
        <dbReference type="Proteomes" id="UP000656804"/>
    </source>
</evidence>
<comment type="subcellular location">
    <subcellularLocation>
        <location evidence="10 11">Cytoplasm</location>
    </subcellularLocation>
</comment>
<dbReference type="GO" id="GO:0071555">
    <property type="term" value="P:cell wall organization"/>
    <property type="evidence" value="ECO:0007669"/>
    <property type="project" value="UniProtKB-KW"/>
</dbReference>
<dbReference type="GO" id="GO:0005737">
    <property type="term" value="C:cytoplasm"/>
    <property type="evidence" value="ECO:0007669"/>
    <property type="project" value="UniProtKB-SubCell"/>
</dbReference>
<keyword evidence="7 10" id="KW-0573">Peptidoglycan synthesis</keyword>
<dbReference type="Gene3D" id="3.40.1390.10">
    <property type="entry name" value="MurE/MurF, N-terminal domain"/>
    <property type="match status" value="1"/>
</dbReference>
<dbReference type="Proteomes" id="UP000656804">
    <property type="component" value="Unassembled WGS sequence"/>
</dbReference>
<dbReference type="HAMAP" id="MF_02019">
    <property type="entry name" value="MurF"/>
    <property type="match status" value="1"/>
</dbReference>
<evidence type="ECO:0000256" key="2">
    <source>
        <dbReference type="ARBA" id="ARBA00022598"/>
    </source>
</evidence>
<evidence type="ECO:0000256" key="9">
    <source>
        <dbReference type="ARBA" id="ARBA00023316"/>
    </source>
</evidence>
<evidence type="ECO:0000259" key="14">
    <source>
        <dbReference type="Pfam" id="PF08245"/>
    </source>
</evidence>
<dbReference type="InterPro" id="IPR035911">
    <property type="entry name" value="MurE/MurF_N"/>
</dbReference>
<dbReference type="NCBIfam" id="TIGR01143">
    <property type="entry name" value="murF"/>
    <property type="match status" value="1"/>
</dbReference>
<dbReference type="InterPro" id="IPR051046">
    <property type="entry name" value="MurCDEF_CellWall_CoF430Synth"/>
</dbReference>
<gene>
    <name evidence="10" type="primary">murF</name>
    <name evidence="15" type="ORF">ISG29_01870</name>
</gene>
<proteinExistence type="inferred from homology"/>
<keyword evidence="3 10" id="KW-0132">Cell division</keyword>
<feature type="binding site" evidence="10">
    <location>
        <begin position="114"/>
        <end position="120"/>
    </location>
    <ligand>
        <name>ATP</name>
        <dbReference type="ChEBI" id="CHEBI:30616"/>
    </ligand>
</feature>
<keyword evidence="4 10" id="KW-0547">Nucleotide-binding</keyword>
<feature type="domain" description="Mur ligase N-terminal catalytic" evidence="12">
    <location>
        <begin position="34"/>
        <end position="83"/>
    </location>
</feature>
<dbReference type="SUPFAM" id="SSF53623">
    <property type="entry name" value="MurD-like peptide ligases, catalytic domain"/>
    <property type="match status" value="1"/>
</dbReference>
<dbReference type="GO" id="GO:0009252">
    <property type="term" value="P:peptidoglycan biosynthetic process"/>
    <property type="evidence" value="ECO:0007669"/>
    <property type="project" value="UniProtKB-UniRule"/>
</dbReference>
<evidence type="ECO:0000259" key="13">
    <source>
        <dbReference type="Pfam" id="PF02875"/>
    </source>
</evidence>
<organism evidence="15 16">
    <name type="scientific">Nocardioides acrostichi</name>
    <dbReference type="NCBI Taxonomy" id="2784339"/>
    <lineage>
        <taxon>Bacteria</taxon>
        <taxon>Bacillati</taxon>
        <taxon>Actinomycetota</taxon>
        <taxon>Actinomycetes</taxon>
        <taxon>Propionibacteriales</taxon>
        <taxon>Nocardioidaceae</taxon>
        <taxon>Nocardioides</taxon>
    </lineage>
</organism>
<reference evidence="15" key="1">
    <citation type="submission" date="2020-11" db="EMBL/GenBank/DDBJ databases">
        <title>Nocardioides sp. CBS4Y-1, whole genome shotgun sequence.</title>
        <authorList>
            <person name="Tuo L."/>
        </authorList>
    </citation>
    <scope>NUCLEOTIDE SEQUENCE</scope>
    <source>
        <strain evidence="15">CBS4Y-1</strain>
    </source>
</reference>
<evidence type="ECO:0000313" key="15">
    <source>
        <dbReference type="EMBL" id="MBF4160417.1"/>
    </source>
</evidence>
<dbReference type="GO" id="GO:0005524">
    <property type="term" value="F:ATP binding"/>
    <property type="evidence" value="ECO:0007669"/>
    <property type="project" value="UniProtKB-UniRule"/>
</dbReference>
<dbReference type="GO" id="GO:0051301">
    <property type="term" value="P:cell division"/>
    <property type="evidence" value="ECO:0007669"/>
    <property type="project" value="UniProtKB-KW"/>
</dbReference>
<dbReference type="EC" id="6.3.2.10" evidence="10 11"/>
<dbReference type="GO" id="GO:0047480">
    <property type="term" value="F:UDP-N-acetylmuramoyl-tripeptide-D-alanyl-D-alanine ligase activity"/>
    <property type="evidence" value="ECO:0007669"/>
    <property type="project" value="UniProtKB-UniRule"/>
</dbReference>
<keyword evidence="5 10" id="KW-0067">ATP-binding</keyword>
<dbReference type="Gene3D" id="3.90.190.20">
    <property type="entry name" value="Mur ligase, C-terminal domain"/>
    <property type="match status" value="1"/>
</dbReference>
<dbReference type="GO" id="GO:0008360">
    <property type="term" value="P:regulation of cell shape"/>
    <property type="evidence" value="ECO:0007669"/>
    <property type="project" value="UniProtKB-KW"/>
</dbReference>
<evidence type="ECO:0000256" key="6">
    <source>
        <dbReference type="ARBA" id="ARBA00022960"/>
    </source>
</evidence>
<evidence type="ECO:0000256" key="3">
    <source>
        <dbReference type="ARBA" id="ARBA00022618"/>
    </source>
</evidence>
<dbReference type="InterPro" id="IPR005863">
    <property type="entry name" value="UDP-N-AcMur_synth"/>
</dbReference>
<dbReference type="InterPro" id="IPR013221">
    <property type="entry name" value="Mur_ligase_cen"/>
</dbReference>
<keyword evidence="2 10" id="KW-0436">Ligase</keyword>
<evidence type="ECO:0000256" key="1">
    <source>
        <dbReference type="ARBA" id="ARBA00022490"/>
    </source>
</evidence>
<comment type="function">
    <text evidence="10 11">Involved in cell wall formation. Catalyzes the final step in the synthesis of UDP-N-acetylmuramoyl-pentapeptide, the precursor of murein.</text>
</comment>
<evidence type="ECO:0000256" key="4">
    <source>
        <dbReference type="ARBA" id="ARBA00022741"/>
    </source>
</evidence>
<keyword evidence="9 10" id="KW-0961">Cell wall biogenesis/degradation</keyword>
<dbReference type="InterPro" id="IPR036615">
    <property type="entry name" value="Mur_ligase_C_dom_sf"/>
</dbReference>
<name>A0A930Y602_9ACTN</name>
<evidence type="ECO:0000256" key="11">
    <source>
        <dbReference type="RuleBase" id="RU004136"/>
    </source>
</evidence>
<evidence type="ECO:0000256" key="7">
    <source>
        <dbReference type="ARBA" id="ARBA00022984"/>
    </source>
</evidence>
<keyword evidence="1 10" id="KW-0963">Cytoplasm</keyword>
<keyword evidence="16" id="KW-1185">Reference proteome</keyword>
<feature type="domain" description="Mur ligase central" evidence="14">
    <location>
        <begin position="112"/>
        <end position="299"/>
    </location>
</feature>
<comment type="catalytic activity">
    <reaction evidence="10 11">
        <text>D-alanyl-D-alanine + UDP-N-acetyl-alpha-D-muramoyl-L-alanyl-gamma-D-glutamyl-meso-2,6-diaminopimelate + ATP = UDP-N-acetyl-alpha-D-muramoyl-L-alanyl-gamma-D-glutamyl-meso-2,6-diaminopimeloyl-D-alanyl-D-alanine + ADP + phosphate + H(+)</text>
        <dbReference type="Rhea" id="RHEA:28374"/>
        <dbReference type="ChEBI" id="CHEBI:15378"/>
        <dbReference type="ChEBI" id="CHEBI:30616"/>
        <dbReference type="ChEBI" id="CHEBI:43474"/>
        <dbReference type="ChEBI" id="CHEBI:57822"/>
        <dbReference type="ChEBI" id="CHEBI:61386"/>
        <dbReference type="ChEBI" id="CHEBI:83905"/>
        <dbReference type="ChEBI" id="CHEBI:456216"/>
        <dbReference type="EC" id="6.3.2.10"/>
    </reaction>
</comment>
<dbReference type="Gene3D" id="3.40.1190.10">
    <property type="entry name" value="Mur-like, catalytic domain"/>
    <property type="match status" value="1"/>
</dbReference>
<comment type="caution">
    <text evidence="15">The sequence shown here is derived from an EMBL/GenBank/DDBJ whole genome shotgun (WGS) entry which is preliminary data.</text>
</comment>
<dbReference type="Pfam" id="PF02875">
    <property type="entry name" value="Mur_ligase_C"/>
    <property type="match status" value="1"/>
</dbReference>
<dbReference type="RefSeq" id="WP_194501649.1">
    <property type="nucleotide sequence ID" value="NZ_JADIVZ010000001.1"/>
</dbReference>
<evidence type="ECO:0000256" key="5">
    <source>
        <dbReference type="ARBA" id="ARBA00022840"/>
    </source>
</evidence>
<dbReference type="InterPro" id="IPR036565">
    <property type="entry name" value="Mur-like_cat_sf"/>
</dbReference>
<dbReference type="SUPFAM" id="SSF53244">
    <property type="entry name" value="MurD-like peptide ligases, peptide-binding domain"/>
    <property type="match status" value="1"/>
</dbReference>
<keyword evidence="8 10" id="KW-0131">Cell cycle</keyword>
<evidence type="ECO:0000259" key="12">
    <source>
        <dbReference type="Pfam" id="PF01225"/>
    </source>
</evidence>
<dbReference type="AlphaFoldDB" id="A0A930Y602"/>
<evidence type="ECO:0000256" key="8">
    <source>
        <dbReference type="ARBA" id="ARBA00023306"/>
    </source>
</evidence>
<feature type="domain" description="Mur ligase C-terminal" evidence="13">
    <location>
        <begin position="323"/>
        <end position="445"/>
    </location>
</feature>
<dbReference type="PANTHER" id="PTHR43024:SF1">
    <property type="entry name" value="UDP-N-ACETYLMURAMOYL-TRIPEPTIDE--D-ALANYL-D-ALANINE LIGASE"/>
    <property type="match status" value="1"/>
</dbReference>
<dbReference type="PANTHER" id="PTHR43024">
    <property type="entry name" value="UDP-N-ACETYLMURAMOYL-TRIPEPTIDE--D-ALANYL-D-ALANINE LIGASE"/>
    <property type="match status" value="1"/>
</dbReference>
<sequence>MIALSLARIAEIVGGEVVGPPGSDDVVVDAPAVIDGRKADPGGLFVAFVGEHTDGHDFAAQAGEAGAVAVLGSRPTELPTVVVDDAREALQTLASFVVARVREAGGLTVFGITGSSGKTSTKDLLGAVLAHAAPTVATHGSFNNELGMPLTALRVEQATRYLVLELGARGIGHIAELTDIVRPDVSLVLNVGQAHLGEFGSREAIAQAKGELVEALPEDGTAVLNAGDDRVMGMARRTRAQVTTFGTDGVAEVRVEELSLDRLGRPSFTLATPRGSVPVTLQLVGAHQALNAAAACAAALAVGLTPEQVAEALAAITTLSQWRMELHELPSGVIVLNDAYNANPDSMRAGLDALVTLGADGAVQRTVAVLGEMRELGPTGEAEHREVGRYALARGVDVVLAVGEAARGIADGAEDAAVVVHDNDEATAWLAEHVQAGDAVLFKASNGTRLYEVASTIR</sequence>
<accession>A0A930Y602</accession>
<protein>
    <recommendedName>
        <fullName evidence="10 11">UDP-N-acetylmuramoyl-tripeptide--D-alanyl-D-alanine ligase</fullName>
        <ecNumber evidence="10 11">6.3.2.10</ecNumber>
    </recommendedName>
    <alternativeName>
        <fullName evidence="10">D-alanyl-D-alanine-adding enzyme</fullName>
    </alternativeName>
</protein>
<keyword evidence="6 10" id="KW-0133">Cell shape</keyword>
<dbReference type="Pfam" id="PF08245">
    <property type="entry name" value="Mur_ligase_M"/>
    <property type="match status" value="1"/>
</dbReference>
<dbReference type="InterPro" id="IPR000713">
    <property type="entry name" value="Mur_ligase_N"/>
</dbReference>
<dbReference type="Pfam" id="PF01225">
    <property type="entry name" value="Mur_ligase"/>
    <property type="match status" value="1"/>
</dbReference>